<dbReference type="SUPFAM" id="SSF110581">
    <property type="entry name" value="Indigoidine synthase A-like"/>
    <property type="match status" value="1"/>
</dbReference>
<keyword evidence="5" id="KW-0326">Glycosidase</keyword>
<dbReference type="EMBL" id="JAULSU010000001">
    <property type="protein sequence ID" value="KAK0632829.1"/>
    <property type="molecule type" value="Genomic_DNA"/>
</dbReference>
<evidence type="ECO:0000259" key="6">
    <source>
        <dbReference type="Pfam" id="PF00294"/>
    </source>
</evidence>
<evidence type="ECO:0000256" key="3">
    <source>
        <dbReference type="ARBA" id="ARBA00023211"/>
    </source>
</evidence>
<dbReference type="Pfam" id="PF04227">
    <property type="entry name" value="Indigoidine_A"/>
    <property type="match status" value="1"/>
</dbReference>
<keyword evidence="3" id="KW-0464">Manganese</keyword>
<protein>
    <submittedName>
        <fullName evidence="7">Indigoidine synthase A like protein-domain-containing protein</fullName>
    </submittedName>
</protein>
<dbReference type="Gene3D" id="3.40.1790.10">
    <property type="entry name" value="Indigoidine synthase domain"/>
    <property type="match status" value="1"/>
</dbReference>
<dbReference type="GO" id="GO:0004730">
    <property type="term" value="F:pseudouridylate synthase activity"/>
    <property type="evidence" value="ECO:0007669"/>
    <property type="project" value="InterPro"/>
</dbReference>
<keyword evidence="2" id="KW-0378">Hydrolase</keyword>
<dbReference type="Gene3D" id="3.40.1190.20">
    <property type="match status" value="1"/>
</dbReference>
<dbReference type="PANTHER" id="PTHR42909">
    <property type="entry name" value="ZGC:136858"/>
    <property type="match status" value="1"/>
</dbReference>
<dbReference type="AlphaFoldDB" id="A0AA39XF86"/>
<dbReference type="InterPro" id="IPR022830">
    <property type="entry name" value="Indigdn_synthA-like"/>
</dbReference>
<dbReference type="SUPFAM" id="SSF53613">
    <property type="entry name" value="Ribokinase-like"/>
    <property type="match status" value="1"/>
</dbReference>
<gene>
    <name evidence="7" type="ORF">B0T14DRAFT_505221</name>
</gene>
<evidence type="ECO:0000313" key="8">
    <source>
        <dbReference type="Proteomes" id="UP001175000"/>
    </source>
</evidence>
<dbReference type="InterPro" id="IPR011611">
    <property type="entry name" value="PfkB_dom"/>
</dbReference>
<organism evidence="7 8">
    <name type="scientific">Immersiella caudata</name>
    <dbReference type="NCBI Taxonomy" id="314043"/>
    <lineage>
        <taxon>Eukaryota</taxon>
        <taxon>Fungi</taxon>
        <taxon>Dikarya</taxon>
        <taxon>Ascomycota</taxon>
        <taxon>Pezizomycotina</taxon>
        <taxon>Sordariomycetes</taxon>
        <taxon>Sordariomycetidae</taxon>
        <taxon>Sordariales</taxon>
        <taxon>Lasiosphaeriaceae</taxon>
        <taxon>Immersiella</taxon>
    </lineage>
</organism>
<sequence>MTTRLLLPRGLRFPNSKPLLLRLPLTRTLQTFSSPLKSPLRISAEVSDALATNRPVVALETTIYTHGALGDDLNVVLEDIIRSKGAVPAVCGVLAGVPTVGLTSAEVDRMVREGARKVSRRDLAYLVGMGMAGNKIHGGTTISGTMLLARLAGIRVFGTGGLGGVHRGGEVSLDISADLTELGRTRVAVISSGCKGFLDIPRTLEYLETQGAVVSTFADGRQGDVDFPAFWARESGTKSPFVVKDEKQAAAMILAQEQLGVESGLHFANPIPEQYAIPKAEIEIAIGTALREADEKGITGSANTPYILTRIRALTQERSVTANVHLVKSNVERAANVAVEFSKLLGYPATVRPESVHSIQAPASIPNERAVEQSKLKDEDNHTVDVLVAGSVALDLSCDYAGGVSSGGTKAVSPSLHTSNPSFISQSVGGVGHNVALAAHKVSEEGKVRLCSMIGDDIAGSTIISSIAAEGLDTSYIRKLGHEYPSTRTAQYVAVNDVHKNLVMAMADMAIFSQHSFPTYWDSAVAAARPKWLVVDANWSGPDLHAWISSGRRHGAHIAFEPVSAAKSERLFAPPARDSPPRLGIYPHTGIDLATPNQFELAAMYAAAARNEYLEYPGWFDIIDAFGMRGARDRFVRLTSPDMTDQGIPIQSVQLLPYIPTIITKMGANGALLTSLMPTDDPRLKDPNEARYILARAQNNHPAVGGIYMRLYPAVESVKDVVSVNGVGDTFLGVLVAGLAQGGKLEELVDLAQRAAVLSLRSGESVSAEVGGLRGEVRAGGRLC</sequence>
<dbReference type="Proteomes" id="UP001175000">
    <property type="component" value="Unassembled WGS sequence"/>
</dbReference>
<dbReference type="CDD" id="cd01941">
    <property type="entry name" value="YeiC_kinase_like"/>
    <property type="match status" value="1"/>
</dbReference>
<dbReference type="GO" id="GO:0005737">
    <property type="term" value="C:cytoplasm"/>
    <property type="evidence" value="ECO:0007669"/>
    <property type="project" value="TreeGrafter"/>
</dbReference>
<dbReference type="InterPro" id="IPR029056">
    <property type="entry name" value="Ribokinase-like"/>
</dbReference>
<dbReference type="Pfam" id="PF00294">
    <property type="entry name" value="PfkB"/>
    <property type="match status" value="2"/>
</dbReference>
<evidence type="ECO:0000313" key="7">
    <source>
        <dbReference type="EMBL" id="KAK0632829.1"/>
    </source>
</evidence>
<evidence type="ECO:0000256" key="1">
    <source>
        <dbReference type="ARBA" id="ARBA00022723"/>
    </source>
</evidence>
<accession>A0AA39XF86</accession>
<comment type="caution">
    <text evidence="7">The sequence shown here is derived from an EMBL/GenBank/DDBJ whole genome shotgun (WGS) entry which is preliminary data.</text>
</comment>
<feature type="domain" description="Carbohydrate kinase PfkB" evidence="6">
    <location>
        <begin position="719"/>
        <end position="763"/>
    </location>
</feature>
<reference evidence="7" key="1">
    <citation type="submission" date="2023-06" db="EMBL/GenBank/DDBJ databases">
        <title>Genome-scale phylogeny and comparative genomics of the fungal order Sordariales.</title>
        <authorList>
            <consortium name="Lawrence Berkeley National Laboratory"/>
            <person name="Hensen N."/>
            <person name="Bonometti L."/>
            <person name="Westerberg I."/>
            <person name="Brannstrom I.O."/>
            <person name="Guillou S."/>
            <person name="Cros-Aarteil S."/>
            <person name="Calhoun S."/>
            <person name="Haridas S."/>
            <person name="Kuo A."/>
            <person name="Mondo S."/>
            <person name="Pangilinan J."/>
            <person name="Riley R."/>
            <person name="Labutti K."/>
            <person name="Andreopoulos B."/>
            <person name="Lipzen A."/>
            <person name="Chen C."/>
            <person name="Yanf M."/>
            <person name="Daum C."/>
            <person name="Ng V."/>
            <person name="Clum A."/>
            <person name="Steindorff A."/>
            <person name="Ohm R."/>
            <person name="Martin F."/>
            <person name="Silar P."/>
            <person name="Natvig D."/>
            <person name="Lalanne C."/>
            <person name="Gautier V."/>
            <person name="Ament-Velasquez S.L."/>
            <person name="Kruys A."/>
            <person name="Hutchinson M.I."/>
            <person name="Powell A.J."/>
            <person name="Barry K."/>
            <person name="Miller A.N."/>
            <person name="Grigoriev I.V."/>
            <person name="Debuchy R."/>
            <person name="Gladieux P."/>
            <person name="Thoren M.H."/>
            <person name="Johannesson H."/>
        </authorList>
    </citation>
    <scope>NUCLEOTIDE SEQUENCE</scope>
    <source>
        <strain evidence="7">CBS 606.72</strain>
    </source>
</reference>
<dbReference type="PANTHER" id="PTHR42909:SF1">
    <property type="entry name" value="CARBOHYDRATE KINASE PFKB DOMAIN-CONTAINING PROTEIN"/>
    <property type="match status" value="1"/>
</dbReference>
<name>A0AA39XF86_9PEZI</name>
<dbReference type="InterPro" id="IPR007342">
    <property type="entry name" value="PsuG"/>
</dbReference>
<evidence type="ECO:0000256" key="2">
    <source>
        <dbReference type="ARBA" id="ARBA00022801"/>
    </source>
</evidence>
<feature type="domain" description="Carbohydrate kinase PfkB" evidence="6">
    <location>
        <begin position="422"/>
        <end position="615"/>
    </location>
</feature>
<dbReference type="GO" id="GO:0046872">
    <property type="term" value="F:metal ion binding"/>
    <property type="evidence" value="ECO:0007669"/>
    <property type="project" value="UniProtKB-KW"/>
</dbReference>
<evidence type="ECO:0000256" key="4">
    <source>
        <dbReference type="ARBA" id="ARBA00023239"/>
    </source>
</evidence>
<keyword evidence="1" id="KW-0479">Metal-binding</keyword>
<evidence type="ECO:0000256" key="5">
    <source>
        <dbReference type="ARBA" id="ARBA00023295"/>
    </source>
</evidence>
<dbReference type="GO" id="GO:0016798">
    <property type="term" value="F:hydrolase activity, acting on glycosyl bonds"/>
    <property type="evidence" value="ECO:0007669"/>
    <property type="project" value="UniProtKB-KW"/>
</dbReference>
<keyword evidence="8" id="KW-1185">Reference proteome</keyword>
<keyword evidence="4" id="KW-0456">Lyase</keyword>
<proteinExistence type="predicted"/>